<keyword evidence="2" id="KW-0812">Transmembrane</keyword>
<dbReference type="OrthoDB" id="9781469at2"/>
<dbReference type="EMBL" id="VCQV01000003">
    <property type="protein sequence ID" value="TWP38219.1"/>
    <property type="molecule type" value="Genomic_DNA"/>
</dbReference>
<keyword evidence="4" id="KW-1185">Reference proteome</keyword>
<dbReference type="Gene3D" id="1.20.1250.20">
    <property type="entry name" value="MFS general substrate transporter like domains"/>
    <property type="match status" value="1"/>
</dbReference>
<dbReference type="RefSeq" id="WP_146315196.1">
    <property type="nucleotide sequence ID" value="NZ_VCQV01000003.1"/>
</dbReference>
<feature type="compositionally biased region" description="Low complexity" evidence="1">
    <location>
        <begin position="9"/>
        <end position="23"/>
    </location>
</feature>
<dbReference type="SUPFAM" id="SSF103473">
    <property type="entry name" value="MFS general substrate transporter"/>
    <property type="match status" value="1"/>
</dbReference>
<keyword evidence="2" id="KW-1133">Transmembrane helix</keyword>
<name>A0A563E7E0_9MICO</name>
<keyword evidence="2" id="KW-0472">Membrane</keyword>
<protein>
    <submittedName>
        <fullName evidence="3">MFS transporter</fullName>
    </submittedName>
</protein>
<evidence type="ECO:0000313" key="3">
    <source>
        <dbReference type="EMBL" id="TWP38219.1"/>
    </source>
</evidence>
<dbReference type="Proteomes" id="UP000320244">
    <property type="component" value="Unassembled WGS sequence"/>
</dbReference>
<gene>
    <name evidence="3" type="ORF">FGL98_03045</name>
</gene>
<reference evidence="3 4" key="1">
    <citation type="submission" date="2019-05" db="EMBL/GenBank/DDBJ databases">
        <authorList>
            <person name="Lee S.D."/>
        </authorList>
    </citation>
    <scope>NUCLEOTIDE SEQUENCE [LARGE SCALE GENOMIC DNA]</scope>
    <source>
        <strain evidence="3 4">C5-26</strain>
    </source>
</reference>
<feature type="transmembrane region" description="Helical" evidence="2">
    <location>
        <begin position="132"/>
        <end position="151"/>
    </location>
</feature>
<sequence length="171" mass="17036">MDWTPERPGPTSSPGSSSPGVGVGLVNPPLASTAVGVVPPRLAGMSSGINSTFRQVGTATGIALLGTLFASRLGGAITTAAAGTPLAGKSSSLAGLVQSGELKKALPSFPKAQIPIVERIAATGFTSALNDILLISSVVTLVTAVASLALIRNKDFHDATTGESAQEFDPA</sequence>
<evidence type="ECO:0000256" key="1">
    <source>
        <dbReference type="SAM" id="MobiDB-lite"/>
    </source>
</evidence>
<accession>A0A563E7E0</accession>
<dbReference type="AlphaFoldDB" id="A0A563E7E0"/>
<feature type="region of interest" description="Disordered" evidence="1">
    <location>
        <begin position="1"/>
        <end position="23"/>
    </location>
</feature>
<evidence type="ECO:0000256" key="2">
    <source>
        <dbReference type="SAM" id="Phobius"/>
    </source>
</evidence>
<evidence type="ECO:0000313" key="4">
    <source>
        <dbReference type="Proteomes" id="UP000320244"/>
    </source>
</evidence>
<reference evidence="3 4" key="2">
    <citation type="submission" date="2019-08" db="EMBL/GenBank/DDBJ databases">
        <title>Jejuicoccus antrihumi gen. nov., sp. nov., a new member of the family Dermacoccaceae isolated from a cave.</title>
        <authorList>
            <person name="Schumann P."/>
            <person name="Kim I.S."/>
        </authorList>
    </citation>
    <scope>NUCLEOTIDE SEQUENCE [LARGE SCALE GENOMIC DNA]</scope>
    <source>
        <strain evidence="3 4">C5-26</strain>
    </source>
</reference>
<dbReference type="InterPro" id="IPR036259">
    <property type="entry name" value="MFS_trans_sf"/>
</dbReference>
<organism evidence="3 4">
    <name type="scientific">Leekyejoonella antrihumi</name>
    <dbReference type="NCBI Taxonomy" id="1660198"/>
    <lineage>
        <taxon>Bacteria</taxon>
        <taxon>Bacillati</taxon>
        <taxon>Actinomycetota</taxon>
        <taxon>Actinomycetes</taxon>
        <taxon>Micrococcales</taxon>
        <taxon>Dermacoccaceae</taxon>
        <taxon>Leekyejoonella</taxon>
    </lineage>
</organism>
<proteinExistence type="predicted"/>
<comment type="caution">
    <text evidence="3">The sequence shown here is derived from an EMBL/GenBank/DDBJ whole genome shotgun (WGS) entry which is preliminary data.</text>
</comment>